<comment type="subcellular location">
    <subcellularLocation>
        <location evidence="6">Cytoplasm</location>
    </subcellularLocation>
</comment>
<evidence type="ECO:0000256" key="1">
    <source>
        <dbReference type="ARBA" id="ARBA00008724"/>
    </source>
</evidence>
<dbReference type="FunFam" id="3.30.70.980:FF:000002">
    <property type="entry name" value="Probable transcriptional regulatory protein YebC"/>
    <property type="match status" value="1"/>
</dbReference>
<evidence type="ECO:0000256" key="5">
    <source>
        <dbReference type="ARBA" id="ARBA00023163"/>
    </source>
</evidence>
<keyword evidence="2 6" id="KW-0963">Cytoplasm</keyword>
<dbReference type="SUPFAM" id="SSF75625">
    <property type="entry name" value="YebC-like"/>
    <property type="match status" value="1"/>
</dbReference>
<evidence type="ECO:0000313" key="10">
    <source>
        <dbReference type="Proteomes" id="UP000184148"/>
    </source>
</evidence>
<dbReference type="Gene3D" id="1.10.10.200">
    <property type="match status" value="1"/>
</dbReference>
<dbReference type="InterPro" id="IPR002876">
    <property type="entry name" value="Transcrip_reg_TACO1-like"/>
</dbReference>
<dbReference type="GO" id="GO:0005829">
    <property type="term" value="C:cytosol"/>
    <property type="evidence" value="ECO:0007669"/>
    <property type="project" value="TreeGrafter"/>
</dbReference>
<dbReference type="FunFam" id="1.10.10.200:FF:000002">
    <property type="entry name" value="Probable transcriptional regulatory protein CLM62_37755"/>
    <property type="match status" value="1"/>
</dbReference>
<sequence>MSGHSKWSTIKRKKAKIDAQRGKIFTKISKEIIIAARNGGPDPVGNMRLKAAIEKAKAANIPNENIQRAIQKGVGGGEGANFEEFTYEGYGPGGVAILLYVATDNRNRTAGEVRHILSKHGGNLGETGCVSWIFKEKGVIIVDRLEANISEDDLMLAALEAGAEDVKAEEDSFEITTAPEYFENVRSALAEQGIPIADAEITMVPQTTVKLQGEEAEKMVRMIDLLEDNDDVQAVYTNFEMEG</sequence>
<dbReference type="RefSeq" id="WP_073234264.1">
    <property type="nucleotide sequence ID" value="NZ_FQUY01000001.1"/>
</dbReference>
<name>A0A1M4SPK5_9FIRM</name>
<dbReference type="Pfam" id="PF01709">
    <property type="entry name" value="Transcrip_reg"/>
    <property type="match status" value="1"/>
</dbReference>
<evidence type="ECO:0000313" key="9">
    <source>
        <dbReference type="EMBL" id="SHE34099.1"/>
    </source>
</evidence>
<dbReference type="STRING" id="1121429.SAMN02745133_00192"/>
<dbReference type="HAMAP" id="MF_00693">
    <property type="entry name" value="Transcrip_reg_TACO1"/>
    <property type="match status" value="1"/>
</dbReference>
<protein>
    <recommendedName>
        <fullName evidence="6">Probable transcriptional regulatory protein SAMN02745133_00192</fullName>
    </recommendedName>
</protein>
<dbReference type="InterPro" id="IPR017856">
    <property type="entry name" value="Integrase-like_N"/>
</dbReference>
<keyword evidence="4 6" id="KW-0238">DNA-binding</keyword>
<dbReference type="NCBIfam" id="NF009044">
    <property type="entry name" value="PRK12378.1"/>
    <property type="match status" value="1"/>
</dbReference>
<dbReference type="Proteomes" id="UP000184148">
    <property type="component" value="Unassembled WGS sequence"/>
</dbReference>
<dbReference type="InterPro" id="IPR029072">
    <property type="entry name" value="YebC-like"/>
</dbReference>
<gene>
    <name evidence="9" type="ORF">SAMN02745133_00192</name>
</gene>
<dbReference type="OrthoDB" id="9781053at2"/>
<evidence type="ECO:0000259" key="7">
    <source>
        <dbReference type="Pfam" id="PF01709"/>
    </source>
</evidence>
<comment type="similarity">
    <text evidence="1 6">Belongs to the TACO1 family.</text>
</comment>
<feature type="domain" description="TACO1/YebC-like N-terminal" evidence="8">
    <location>
        <begin position="5"/>
        <end position="75"/>
    </location>
</feature>
<evidence type="ECO:0000256" key="4">
    <source>
        <dbReference type="ARBA" id="ARBA00023125"/>
    </source>
</evidence>
<feature type="domain" description="TACO1/YebC-like second and third" evidence="7">
    <location>
        <begin position="82"/>
        <end position="239"/>
    </location>
</feature>
<evidence type="ECO:0000256" key="3">
    <source>
        <dbReference type="ARBA" id="ARBA00023015"/>
    </source>
</evidence>
<dbReference type="NCBIfam" id="NF001030">
    <property type="entry name" value="PRK00110.1"/>
    <property type="match status" value="1"/>
</dbReference>
<dbReference type="Pfam" id="PF20772">
    <property type="entry name" value="TACO1_YebC_N"/>
    <property type="match status" value="1"/>
</dbReference>
<accession>A0A1M4SPK5</accession>
<dbReference type="PANTHER" id="PTHR12532:SF6">
    <property type="entry name" value="TRANSCRIPTIONAL REGULATORY PROTEIN YEBC-RELATED"/>
    <property type="match status" value="1"/>
</dbReference>
<keyword evidence="10" id="KW-1185">Reference proteome</keyword>
<dbReference type="EMBL" id="FQUY01000001">
    <property type="protein sequence ID" value="SHE34099.1"/>
    <property type="molecule type" value="Genomic_DNA"/>
</dbReference>
<dbReference type="InterPro" id="IPR049083">
    <property type="entry name" value="TACO1_YebC_N"/>
</dbReference>
<proteinExistence type="inferred from homology"/>
<dbReference type="InterPro" id="IPR048300">
    <property type="entry name" value="TACO1_YebC-like_2nd/3rd_dom"/>
</dbReference>
<keyword evidence="3 6" id="KW-0805">Transcription regulation</keyword>
<reference evidence="10" key="1">
    <citation type="submission" date="2016-11" db="EMBL/GenBank/DDBJ databases">
        <authorList>
            <person name="Varghese N."/>
            <person name="Submissions S."/>
        </authorList>
    </citation>
    <scope>NUCLEOTIDE SEQUENCE [LARGE SCALE GENOMIC DNA]</scope>
    <source>
        <strain evidence="10">DSM 12395</strain>
    </source>
</reference>
<dbReference type="AlphaFoldDB" id="A0A1M4SPK5"/>
<dbReference type="Gene3D" id="3.30.70.980">
    <property type="match status" value="2"/>
</dbReference>
<dbReference type="InterPro" id="IPR026564">
    <property type="entry name" value="Transcrip_reg_TACO1-like_dom3"/>
</dbReference>
<evidence type="ECO:0000256" key="2">
    <source>
        <dbReference type="ARBA" id="ARBA00022490"/>
    </source>
</evidence>
<dbReference type="PANTHER" id="PTHR12532">
    <property type="entry name" value="TRANSLATIONAL ACTIVATOR OF CYTOCHROME C OXIDASE 1"/>
    <property type="match status" value="1"/>
</dbReference>
<keyword evidence="5 6" id="KW-0804">Transcription</keyword>
<dbReference type="GO" id="GO:0003677">
    <property type="term" value="F:DNA binding"/>
    <property type="evidence" value="ECO:0007669"/>
    <property type="project" value="UniProtKB-UniRule"/>
</dbReference>
<dbReference type="NCBIfam" id="TIGR01033">
    <property type="entry name" value="YebC/PmpR family DNA-binding transcriptional regulator"/>
    <property type="match status" value="1"/>
</dbReference>
<organism evidence="9 10">
    <name type="scientific">Desulforamulus putei DSM 12395</name>
    <dbReference type="NCBI Taxonomy" id="1121429"/>
    <lineage>
        <taxon>Bacteria</taxon>
        <taxon>Bacillati</taxon>
        <taxon>Bacillota</taxon>
        <taxon>Clostridia</taxon>
        <taxon>Eubacteriales</taxon>
        <taxon>Peptococcaceae</taxon>
        <taxon>Desulforamulus</taxon>
    </lineage>
</organism>
<dbReference type="GO" id="GO:0006355">
    <property type="term" value="P:regulation of DNA-templated transcription"/>
    <property type="evidence" value="ECO:0007669"/>
    <property type="project" value="UniProtKB-UniRule"/>
</dbReference>
<evidence type="ECO:0000256" key="6">
    <source>
        <dbReference type="HAMAP-Rule" id="MF_00693"/>
    </source>
</evidence>
<evidence type="ECO:0000259" key="8">
    <source>
        <dbReference type="Pfam" id="PF20772"/>
    </source>
</evidence>